<protein>
    <submittedName>
        <fullName evidence="12">Type III glutamate--ammonia ligase</fullName>
        <ecNumber evidence="12">6.3.1.2</ecNumber>
    </submittedName>
</protein>
<evidence type="ECO:0000313" key="13">
    <source>
        <dbReference type="Proteomes" id="UP000534870"/>
    </source>
</evidence>
<keyword evidence="6" id="KW-0460">Magnesium</keyword>
<dbReference type="Gene3D" id="3.10.20.70">
    <property type="entry name" value="Glutamine synthetase, N-terminal domain"/>
    <property type="match status" value="1"/>
</dbReference>
<dbReference type="PANTHER" id="PTHR43785">
    <property type="entry name" value="GAMMA-GLUTAMYLPUTRESCINE SYNTHETASE"/>
    <property type="match status" value="1"/>
</dbReference>
<dbReference type="RefSeq" id="WP_176638474.1">
    <property type="nucleotide sequence ID" value="NZ_JABXXP010000002.1"/>
</dbReference>
<evidence type="ECO:0000256" key="2">
    <source>
        <dbReference type="ARBA" id="ARBA00003117"/>
    </source>
</evidence>
<evidence type="ECO:0000256" key="6">
    <source>
        <dbReference type="ARBA" id="ARBA00022842"/>
    </source>
</evidence>
<dbReference type="InterPro" id="IPR027303">
    <property type="entry name" value="Gln_synth_gly_rich_site"/>
</dbReference>
<gene>
    <name evidence="12" type="primary">glnT</name>
    <name evidence="12" type="ORF">HUK84_00705</name>
</gene>
<dbReference type="PROSITE" id="PS51987">
    <property type="entry name" value="GS_CATALYTIC"/>
    <property type="match status" value="1"/>
</dbReference>
<feature type="domain" description="GS catalytic" evidence="11">
    <location>
        <begin position="110"/>
        <end position="446"/>
    </location>
</feature>
<dbReference type="EMBL" id="JABXXP010000002">
    <property type="protein sequence ID" value="NVN09683.1"/>
    <property type="molecule type" value="Genomic_DNA"/>
</dbReference>
<dbReference type="PROSITE" id="PS00181">
    <property type="entry name" value="GLNA_ATP"/>
    <property type="match status" value="1"/>
</dbReference>
<dbReference type="EC" id="6.3.1.2" evidence="12"/>
<proteinExistence type="inferred from homology"/>
<keyword evidence="5" id="KW-0067">ATP-binding</keyword>
<evidence type="ECO:0000256" key="1">
    <source>
        <dbReference type="ARBA" id="ARBA00001946"/>
    </source>
</evidence>
<sequence>MKSNALSRPSSGASLFDEGKIRDVRYFLISFTDLAGVSRSKLVPISAIDAIQRNGAGFAGFATNLNLSPADPDLVAMPDPASLTVLPWKPDVAWLASDLWMAGQPIEQGPRNTLKRVLGRAAADGLTVMTGVECEFFLISPDGSQVSDPHDDARRPCYDSQALMRRYDVITEICDAIEGLGWQPYQNDHEDANGQYEINWLYDEALVTADRHTFFKFLVRSVAEKHGLRATFMPKPFPHLTGTGCHAHISLWKGAENICRGRDDDAYGLGLSREGYHFVGGLIEHAPALCLLFNPTVNSYKRINAPRTVSGATWAPNAVTYAGDNRTHMIRVPGGGRFEMRLPDGAANPYLLQAGLAAAGLEGVRSQRDPGAPLEINMYTDGHSVRALKKLPLNLVDAIREFRNSTVLHRELGKDLADSYLWQKEAEWADYCAHLSDWERATTLDC</sequence>
<dbReference type="SMART" id="SM01230">
    <property type="entry name" value="Gln-synt_C"/>
    <property type="match status" value="1"/>
</dbReference>
<dbReference type="InterPro" id="IPR017536">
    <property type="entry name" value="Glutamine_synthetase_typeIII"/>
</dbReference>
<dbReference type="Gene3D" id="3.30.590.10">
    <property type="entry name" value="Glutamine synthetase/guanido kinase, catalytic domain"/>
    <property type="match status" value="1"/>
</dbReference>
<comment type="similarity">
    <text evidence="8 9">Belongs to the glutamine synthetase family.</text>
</comment>
<evidence type="ECO:0000256" key="7">
    <source>
        <dbReference type="ARBA" id="ARBA00023231"/>
    </source>
</evidence>
<comment type="caution">
    <text evidence="12">The sequence shown here is derived from an EMBL/GenBank/DDBJ whole genome shotgun (WGS) entry which is preliminary data.</text>
</comment>
<organism evidence="12 13">
    <name type="scientific">Nguyenibacter vanlangensis</name>
    <dbReference type="NCBI Taxonomy" id="1216886"/>
    <lineage>
        <taxon>Bacteria</taxon>
        <taxon>Pseudomonadati</taxon>
        <taxon>Pseudomonadota</taxon>
        <taxon>Alphaproteobacteria</taxon>
        <taxon>Acetobacterales</taxon>
        <taxon>Acetobacteraceae</taxon>
        <taxon>Nguyenibacter</taxon>
    </lineage>
</organism>
<dbReference type="PANTHER" id="PTHR43785:SF14">
    <property type="entry name" value="GLUTAMINE SYNTHETASE"/>
    <property type="match status" value="1"/>
</dbReference>
<evidence type="ECO:0000313" key="12">
    <source>
        <dbReference type="EMBL" id="NVN09683.1"/>
    </source>
</evidence>
<evidence type="ECO:0000256" key="8">
    <source>
        <dbReference type="PROSITE-ProRule" id="PRU01330"/>
    </source>
</evidence>
<name>A0A7Y7M5N5_9PROT</name>
<comment type="function">
    <text evidence="2">Catalyzes the ATP-dependent biosynthesis of glutamine from glutamate and ammonia.</text>
</comment>
<dbReference type="InterPro" id="IPR036651">
    <property type="entry name" value="Gln_synt_N_sf"/>
</dbReference>
<dbReference type="InterPro" id="IPR008146">
    <property type="entry name" value="Gln_synth_cat_dom"/>
</dbReference>
<keyword evidence="4" id="KW-0547">Nucleotide-binding</keyword>
<evidence type="ECO:0000256" key="5">
    <source>
        <dbReference type="ARBA" id="ARBA00022840"/>
    </source>
</evidence>
<reference evidence="12 13" key="1">
    <citation type="submission" date="2020-06" db="EMBL/GenBank/DDBJ databases">
        <title>Description of novel acetic acid bacteria.</title>
        <authorList>
            <person name="Sombolestani A."/>
        </authorList>
    </citation>
    <scope>NUCLEOTIDE SEQUENCE [LARGE SCALE GENOMIC DNA]</scope>
    <source>
        <strain evidence="12 13">LMG 31431</strain>
    </source>
</reference>
<evidence type="ECO:0000256" key="4">
    <source>
        <dbReference type="ARBA" id="ARBA00022741"/>
    </source>
</evidence>
<dbReference type="InterPro" id="IPR008147">
    <property type="entry name" value="Gln_synt_N"/>
</dbReference>
<dbReference type="PROSITE" id="PS51986">
    <property type="entry name" value="GS_BETA_GRASP"/>
    <property type="match status" value="1"/>
</dbReference>
<dbReference type="SUPFAM" id="SSF55931">
    <property type="entry name" value="Glutamine synthetase/guanido kinase"/>
    <property type="match status" value="1"/>
</dbReference>
<dbReference type="InterPro" id="IPR014746">
    <property type="entry name" value="Gln_synth/guanido_kin_cat_dom"/>
</dbReference>
<feature type="domain" description="GS beta-grasp" evidence="10">
    <location>
        <begin position="22"/>
        <end position="104"/>
    </location>
</feature>
<accession>A0A7Y7M5N5</accession>
<dbReference type="Pfam" id="PF00120">
    <property type="entry name" value="Gln-synt_C"/>
    <property type="match status" value="1"/>
</dbReference>
<dbReference type="GO" id="GO:0005524">
    <property type="term" value="F:ATP binding"/>
    <property type="evidence" value="ECO:0007669"/>
    <property type="project" value="UniProtKB-KW"/>
</dbReference>
<keyword evidence="7" id="KW-0535">Nitrogen fixation</keyword>
<dbReference type="Proteomes" id="UP000534870">
    <property type="component" value="Unassembled WGS sequence"/>
</dbReference>
<dbReference type="SUPFAM" id="SSF54368">
    <property type="entry name" value="Glutamine synthetase, N-terminal domain"/>
    <property type="match status" value="1"/>
</dbReference>
<evidence type="ECO:0000259" key="10">
    <source>
        <dbReference type="PROSITE" id="PS51986"/>
    </source>
</evidence>
<evidence type="ECO:0000256" key="9">
    <source>
        <dbReference type="RuleBase" id="RU000384"/>
    </source>
</evidence>
<dbReference type="GO" id="GO:0004356">
    <property type="term" value="F:glutamine synthetase activity"/>
    <property type="evidence" value="ECO:0007669"/>
    <property type="project" value="UniProtKB-EC"/>
</dbReference>
<evidence type="ECO:0000259" key="11">
    <source>
        <dbReference type="PROSITE" id="PS51987"/>
    </source>
</evidence>
<comment type="cofactor">
    <cofactor evidence="1">
        <name>Mg(2+)</name>
        <dbReference type="ChEBI" id="CHEBI:18420"/>
    </cofactor>
</comment>
<dbReference type="AlphaFoldDB" id="A0A7Y7M5N5"/>
<keyword evidence="3 12" id="KW-0436">Ligase</keyword>
<evidence type="ECO:0000256" key="3">
    <source>
        <dbReference type="ARBA" id="ARBA00022598"/>
    </source>
</evidence>
<dbReference type="NCBIfam" id="TIGR03105">
    <property type="entry name" value="gln_synth_III"/>
    <property type="match status" value="1"/>
</dbReference>
<dbReference type="GO" id="GO:0006542">
    <property type="term" value="P:glutamine biosynthetic process"/>
    <property type="evidence" value="ECO:0007669"/>
    <property type="project" value="InterPro"/>
</dbReference>